<gene>
    <name evidence="1" type="ORF">SCLCIDRAFT_88171</name>
</gene>
<dbReference type="HOGENOM" id="CLU_057379_1_0_1"/>
<reference evidence="1 2" key="1">
    <citation type="submission" date="2014-04" db="EMBL/GenBank/DDBJ databases">
        <authorList>
            <consortium name="DOE Joint Genome Institute"/>
            <person name="Kuo A."/>
            <person name="Kohler A."/>
            <person name="Nagy L.G."/>
            <person name="Floudas D."/>
            <person name="Copeland A."/>
            <person name="Barry K.W."/>
            <person name="Cichocki N."/>
            <person name="Veneault-Fourrey C."/>
            <person name="LaButti K."/>
            <person name="Lindquist E.A."/>
            <person name="Lipzen A."/>
            <person name="Lundell T."/>
            <person name="Morin E."/>
            <person name="Murat C."/>
            <person name="Sun H."/>
            <person name="Tunlid A."/>
            <person name="Henrissat B."/>
            <person name="Grigoriev I.V."/>
            <person name="Hibbett D.S."/>
            <person name="Martin F."/>
            <person name="Nordberg H.P."/>
            <person name="Cantor M.N."/>
            <person name="Hua S.X."/>
        </authorList>
    </citation>
    <scope>NUCLEOTIDE SEQUENCE [LARGE SCALE GENOMIC DNA]</scope>
    <source>
        <strain evidence="1 2">Foug A</strain>
    </source>
</reference>
<proteinExistence type="predicted"/>
<keyword evidence="2" id="KW-1185">Reference proteome</keyword>
<dbReference type="OrthoDB" id="3220614at2759"/>
<dbReference type="InterPro" id="IPR046521">
    <property type="entry name" value="DUF6698"/>
</dbReference>
<feature type="non-terminal residue" evidence="1">
    <location>
        <position position="1"/>
    </location>
</feature>
<name>A0A0C3E6C1_9AGAM</name>
<dbReference type="Pfam" id="PF20414">
    <property type="entry name" value="DUF6698"/>
    <property type="match status" value="1"/>
</dbReference>
<dbReference type="Proteomes" id="UP000053989">
    <property type="component" value="Unassembled WGS sequence"/>
</dbReference>
<dbReference type="EMBL" id="KN822009">
    <property type="protein sequence ID" value="KIM68340.1"/>
    <property type="molecule type" value="Genomic_DNA"/>
</dbReference>
<feature type="non-terminal residue" evidence="1">
    <location>
        <position position="261"/>
    </location>
</feature>
<sequence>PQNQCLHAARWIPHGFNMFCDLGEVIKVTLLLEQEATEDEDEGDSEVAKRHRAILQRVDAGTQEQYQHVYNYIQDHAPYLIKLLNSKKERGKFDALIAEMGKTMRWVQSDDASHLKKAITLYATPYPDKKGLEPPLGSDTSCGRMGFNHPELTHLLCPVKHLASFLEDPTEMQKKLQDGHMNTTAANWPAFLYYGDIPGEDFDPARFNKGFLRGFAMTRLEQVLKHIFVSPSSALSNGDSKSTRPGNGKLHSMHEVMAEHI</sequence>
<accession>A0A0C3E6C1</accession>
<evidence type="ECO:0000313" key="2">
    <source>
        <dbReference type="Proteomes" id="UP000053989"/>
    </source>
</evidence>
<organism evidence="1 2">
    <name type="scientific">Scleroderma citrinum Foug A</name>
    <dbReference type="NCBI Taxonomy" id="1036808"/>
    <lineage>
        <taxon>Eukaryota</taxon>
        <taxon>Fungi</taxon>
        <taxon>Dikarya</taxon>
        <taxon>Basidiomycota</taxon>
        <taxon>Agaricomycotina</taxon>
        <taxon>Agaricomycetes</taxon>
        <taxon>Agaricomycetidae</taxon>
        <taxon>Boletales</taxon>
        <taxon>Sclerodermatineae</taxon>
        <taxon>Sclerodermataceae</taxon>
        <taxon>Scleroderma</taxon>
    </lineage>
</organism>
<dbReference type="AlphaFoldDB" id="A0A0C3E6C1"/>
<reference evidence="2" key="2">
    <citation type="submission" date="2015-01" db="EMBL/GenBank/DDBJ databases">
        <title>Evolutionary Origins and Diversification of the Mycorrhizal Mutualists.</title>
        <authorList>
            <consortium name="DOE Joint Genome Institute"/>
            <consortium name="Mycorrhizal Genomics Consortium"/>
            <person name="Kohler A."/>
            <person name="Kuo A."/>
            <person name="Nagy L.G."/>
            <person name="Floudas D."/>
            <person name="Copeland A."/>
            <person name="Barry K.W."/>
            <person name="Cichocki N."/>
            <person name="Veneault-Fourrey C."/>
            <person name="LaButti K."/>
            <person name="Lindquist E.A."/>
            <person name="Lipzen A."/>
            <person name="Lundell T."/>
            <person name="Morin E."/>
            <person name="Murat C."/>
            <person name="Riley R."/>
            <person name="Ohm R."/>
            <person name="Sun H."/>
            <person name="Tunlid A."/>
            <person name="Henrissat B."/>
            <person name="Grigoriev I.V."/>
            <person name="Hibbett D.S."/>
            <person name="Martin F."/>
        </authorList>
    </citation>
    <scope>NUCLEOTIDE SEQUENCE [LARGE SCALE GENOMIC DNA]</scope>
    <source>
        <strain evidence="2">Foug A</strain>
    </source>
</reference>
<evidence type="ECO:0000313" key="1">
    <source>
        <dbReference type="EMBL" id="KIM68340.1"/>
    </source>
</evidence>
<dbReference type="InParanoid" id="A0A0C3E6C1"/>
<protein>
    <submittedName>
        <fullName evidence="1">Uncharacterized protein</fullName>
    </submittedName>
</protein>
<dbReference type="STRING" id="1036808.A0A0C3E6C1"/>